<protein>
    <submittedName>
        <fullName evidence="2">Uncharacterized protein</fullName>
    </submittedName>
</protein>
<comment type="caution">
    <text evidence="2">The sequence shown here is derived from an EMBL/GenBank/DDBJ whole genome shotgun (WGS) entry which is preliminary data.</text>
</comment>
<organism evidence="2 3">
    <name type="scientific">Phytophthora cactorum</name>
    <dbReference type="NCBI Taxonomy" id="29920"/>
    <lineage>
        <taxon>Eukaryota</taxon>
        <taxon>Sar</taxon>
        <taxon>Stramenopiles</taxon>
        <taxon>Oomycota</taxon>
        <taxon>Peronosporomycetes</taxon>
        <taxon>Peronosporales</taxon>
        <taxon>Peronosporaceae</taxon>
        <taxon>Phytophthora</taxon>
    </lineage>
</organism>
<accession>A0A8T1TKT8</accession>
<evidence type="ECO:0000256" key="1">
    <source>
        <dbReference type="SAM" id="MobiDB-lite"/>
    </source>
</evidence>
<proteinExistence type="predicted"/>
<evidence type="ECO:0000313" key="2">
    <source>
        <dbReference type="EMBL" id="KAG6943397.1"/>
    </source>
</evidence>
<evidence type="ECO:0000313" key="3">
    <source>
        <dbReference type="Proteomes" id="UP000688947"/>
    </source>
</evidence>
<feature type="region of interest" description="Disordered" evidence="1">
    <location>
        <begin position="1"/>
        <end position="30"/>
    </location>
</feature>
<dbReference type="EMBL" id="JAENGZ010002572">
    <property type="protein sequence ID" value="KAG6943397.1"/>
    <property type="molecule type" value="Genomic_DNA"/>
</dbReference>
<dbReference type="Proteomes" id="UP000688947">
    <property type="component" value="Unassembled WGS sequence"/>
</dbReference>
<sequence>MVARPTTYTARKHLRCPQRRADAHQGRRSKISASLLRKSPFQIGSWERRSCEWMFPTSEVVSASREPAPR</sequence>
<name>A0A8T1TKT8_9STRA</name>
<reference evidence="2" key="1">
    <citation type="submission" date="2021-01" db="EMBL/GenBank/DDBJ databases">
        <title>Phytophthora aleatoria, a newly-described species from Pinus radiata is distinct from Phytophthora cactorum isolates based on comparative genomics.</title>
        <authorList>
            <person name="Mcdougal R."/>
            <person name="Panda P."/>
            <person name="Williams N."/>
            <person name="Studholme D.J."/>
        </authorList>
    </citation>
    <scope>NUCLEOTIDE SEQUENCE</scope>
    <source>
        <strain evidence="2">NZFS 3830</strain>
    </source>
</reference>
<gene>
    <name evidence="2" type="ORF">JG687_00018493</name>
</gene>
<dbReference type="AlphaFoldDB" id="A0A8T1TKT8"/>